<gene>
    <name evidence="9" type="ORF">P175DRAFT_0534680</name>
</gene>
<evidence type="ECO:0000313" key="10">
    <source>
        <dbReference type="Proteomes" id="UP000244073"/>
    </source>
</evidence>
<keyword evidence="4 7" id="KW-0032">Aminotransferase</keyword>
<dbReference type="EMBL" id="MSFN02000007">
    <property type="protein sequence ID" value="PTU18900.1"/>
    <property type="molecule type" value="Genomic_DNA"/>
</dbReference>
<dbReference type="SUPFAM" id="SSF53383">
    <property type="entry name" value="PLP-dependent transferases"/>
    <property type="match status" value="1"/>
</dbReference>
<dbReference type="InterPro" id="IPR004839">
    <property type="entry name" value="Aminotransferase_I/II_large"/>
</dbReference>
<dbReference type="InterPro" id="IPR015422">
    <property type="entry name" value="PyrdxlP-dep_Trfase_small"/>
</dbReference>
<dbReference type="PANTHER" id="PTHR11879">
    <property type="entry name" value="ASPARTATE AMINOTRANSFERASE"/>
    <property type="match status" value="1"/>
</dbReference>
<dbReference type="GO" id="GO:0030170">
    <property type="term" value="F:pyridoxal phosphate binding"/>
    <property type="evidence" value="ECO:0007669"/>
    <property type="project" value="InterPro"/>
</dbReference>
<evidence type="ECO:0000259" key="8">
    <source>
        <dbReference type="Pfam" id="PF00155"/>
    </source>
</evidence>
<dbReference type="PRINTS" id="PR00799">
    <property type="entry name" value="TRANSAMINASE"/>
</dbReference>
<comment type="subunit">
    <text evidence="3 7">Homodimer.</text>
</comment>
<evidence type="ECO:0000256" key="3">
    <source>
        <dbReference type="ARBA" id="ARBA00011738"/>
    </source>
</evidence>
<dbReference type="InterPro" id="IPR000796">
    <property type="entry name" value="Asp_trans"/>
</dbReference>
<dbReference type="PROSITE" id="PS00105">
    <property type="entry name" value="AA_TRANSFER_CLASS_1"/>
    <property type="match status" value="1"/>
</dbReference>
<dbReference type="CDD" id="cd00609">
    <property type="entry name" value="AAT_like"/>
    <property type="match status" value="1"/>
</dbReference>
<dbReference type="PANTHER" id="PTHR11879:SF20">
    <property type="entry name" value="ASPARTATE AMINOTRANSFERASE"/>
    <property type="match status" value="1"/>
</dbReference>
<reference evidence="9 10" key="1">
    <citation type="journal article" date="2018" name="Proc. Natl. Acad. Sci. U.S.A.">
        <title>Linking secondary metabolites to gene clusters through genome sequencing of six diverse Aspergillus species.</title>
        <authorList>
            <person name="Kaerboelling I."/>
            <person name="Vesth T.C."/>
            <person name="Frisvad J.C."/>
            <person name="Nybo J.L."/>
            <person name="Theobald S."/>
            <person name="Kuo A."/>
            <person name="Bowyer P."/>
            <person name="Matsuda Y."/>
            <person name="Mondo S."/>
            <person name="Lyhne E.K."/>
            <person name="Kogle M.E."/>
            <person name="Clum A."/>
            <person name="Lipzen A."/>
            <person name="Salamov A."/>
            <person name="Ngan C.Y."/>
            <person name="Daum C."/>
            <person name="Chiniquy J."/>
            <person name="Barry K."/>
            <person name="LaButti K."/>
            <person name="Haridas S."/>
            <person name="Simmons B.A."/>
            <person name="Magnuson J.K."/>
            <person name="Mortensen U.H."/>
            <person name="Larsen T.O."/>
            <person name="Grigoriev I.V."/>
            <person name="Baker S.E."/>
            <person name="Andersen M.R."/>
        </authorList>
    </citation>
    <scope>NUCLEOTIDE SEQUENCE [LARGE SCALE GENOMIC DNA]</scope>
    <source>
        <strain evidence="9 10">IBT 24754</strain>
    </source>
</reference>
<dbReference type="AlphaFoldDB" id="A0A2T5LRJ5"/>
<organism evidence="9 10">
    <name type="scientific">Aspergillus ochraceoroseus IBT 24754</name>
    <dbReference type="NCBI Taxonomy" id="1392256"/>
    <lineage>
        <taxon>Eukaryota</taxon>
        <taxon>Fungi</taxon>
        <taxon>Dikarya</taxon>
        <taxon>Ascomycota</taxon>
        <taxon>Pezizomycotina</taxon>
        <taxon>Eurotiomycetes</taxon>
        <taxon>Eurotiomycetidae</taxon>
        <taxon>Eurotiales</taxon>
        <taxon>Aspergillaceae</taxon>
        <taxon>Aspergillus</taxon>
        <taxon>Aspergillus subgen. Nidulantes</taxon>
    </lineage>
</organism>
<dbReference type="Gene3D" id="3.40.640.10">
    <property type="entry name" value="Type I PLP-dependent aspartate aminotransferase-like (Major domain)"/>
    <property type="match status" value="1"/>
</dbReference>
<dbReference type="GO" id="GO:0004069">
    <property type="term" value="F:L-aspartate:2-oxoglutarate aminotransferase activity"/>
    <property type="evidence" value="ECO:0007669"/>
    <property type="project" value="UniProtKB-EC"/>
</dbReference>
<protein>
    <recommendedName>
        <fullName evidence="7">Aspartate aminotransferase</fullName>
        <ecNumber evidence="7">2.6.1.1</ecNumber>
    </recommendedName>
</protein>
<dbReference type="Pfam" id="PF00155">
    <property type="entry name" value="Aminotran_1_2"/>
    <property type="match status" value="1"/>
</dbReference>
<dbReference type="NCBIfam" id="NF006719">
    <property type="entry name" value="PRK09257.1"/>
    <property type="match status" value="1"/>
</dbReference>
<sequence length="415" mass="46436">MTVLNVAPVPPDEIFALNRAYTNDDHPQKVNLGVGVYRTNEGKPWPLPVVQEAEKQLLAENSLFRHEYTAIEGDIAFLPLARDLMFGFDAQNPTPAQEALQARIGTVQTVAGTGANHLGALFLSTHMKPRTVWLSNPSWANHLTIWELAGVPRKTYPYYSAATRSFDFTGMMSTLESEAQEGDVILLHACAHNPTGLDPNKEQWKAIADLCDRKRIFPFFDSAYQGFASGSADEDAWAVRYFLTEKPHMEMCVAQSFSKNFGLYGQRVGVFHYVLNEGSEDLRDVVVNNLCHLIRGEYSMGPTAGCNIVKKVLTSPELTAQWHEELKIMSSRIISMRKALYDELVRLETPGTWKHIVEQIGMFSYTGLTPAQVYALKDKYHIYLLKSGRASISGLSPKNVTYVARAVDDIVRNTN</sequence>
<evidence type="ECO:0000256" key="1">
    <source>
        <dbReference type="ARBA" id="ARBA00001933"/>
    </source>
</evidence>
<feature type="domain" description="Aminotransferase class I/classII large" evidence="8">
    <location>
        <begin position="28"/>
        <end position="406"/>
    </location>
</feature>
<dbReference type="Gene3D" id="3.90.1150.10">
    <property type="entry name" value="Aspartate Aminotransferase, domain 1"/>
    <property type="match status" value="1"/>
</dbReference>
<evidence type="ECO:0000256" key="4">
    <source>
        <dbReference type="ARBA" id="ARBA00022576"/>
    </source>
</evidence>
<dbReference type="GO" id="GO:0005829">
    <property type="term" value="C:cytosol"/>
    <property type="evidence" value="ECO:0007669"/>
    <property type="project" value="TreeGrafter"/>
</dbReference>
<proteinExistence type="inferred from homology"/>
<comment type="miscellaneous">
    <text evidence="7">In eukaryotes there are cytoplasmic, mitochondrial and chloroplastic isozymes.</text>
</comment>
<comment type="cofactor">
    <cofactor evidence="1">
        <name>pyridoxal 5'-phosphate</name>
        <dbReference type="ChEBI" id="CHEBI:597326"/>
    </cofactor>
</comment>
<dbReference type="FunFam" id="3.40.640.10:FF:000066">
    <property type="entry name" value="Aspartate aminotransferase"/>
    <property type="match status" value="1"/>
</dbReference>
<dbReference type="GeneID" id="63817041"/>
<dbReference type="OrthoDB" id="550424at2759"/>
<dbReference type="FunFam" id="3.90.1150.10:FF:000001">
    <property type="entry name" value="Aspartate aminotransferase"/>
    <property type="match status" value="1"/>
</dbReference>
<dbReference type="GO" id="GO:0006532">
    <property type="term" value="P:aspartate biosynthetic process"/>
    <property type="evidence" value="ECO:0007669"/>
    <property type="project" value="TreeGrafter"/>
</dbReference>
<evidence type="ECO:0000256" key="2">
    <source>
        <dbReference type="ARBA" id="ARBA00007441"/>
    </source>
</evidence>
<dbReference type="Proteomes" id="UP000244073">
    <property type="component" value="Unassembled WGS sequence"/>
</dbReference>
<evidence type="ECO:0000256" key="5">
    <source>
        <dbReference type="ARBA" id="ARBA00022679"/>
    </source>
</evidence>
<keyword evidence="6" id="KW-0663">Pyridoxal phosphate</keyword>
<dbReference type="InterPro" id="IPR004838">
    <property type="entry name" value="NHTrfase_class1_PyrdxlP-BS"/>
</dbReference>
<name>A0A2T5LRJ5_9EURO</name>
<comment type="catalytic activity">
    <reaction evidence="7">
        <text>L-aspartate + 2-oxoglutarate = oxaloacetate + L-glutamate</text>
        <dbReference type="Rhea" id="RHEA:21824"/>
        <dbReference type="ChEBI" id="CHEBI:16452"/>
        <dbReference type="ChEBI" id="CHEBI:16810"/>
        <dbReference type="ChEBI" id="CHEBI:29985"/>
        <dbReference type="ChEBI" id="CHEBI:29991"/>
        <dbReference type="EC" id="2.6.1.1"/>
    </reaction>
</comment>
<dbReference type="EC" id="2.6.1.1" evidence="7"/>
<evidence type="ECO:0000313" key="9">
    <source>
        <dbReference type="EMBL" id="PTU18900.1"/>
    </source>
</evidence>
<keyword evidence="5 7" id="KW-0808">Transferase</keyword>
<comment type="caution">
    <text evidence="9">The sequence shown here is derived from an EMBL/GenBank/DDBJ whole genome shotgun (WGS) entry which is preliminary data.</text>
</comment>
<dbReference type="InterPro" id="IPR015421">
    <property type="entry name" value="PyrdxlP-dep_Trfase_major"/>
</dbReference>
<evidence type="ECO:0000256" key="7">
    <source>
        <dbReference type="RuleBase" id="RU000480"/>
    </source>
</evidence>
<dbReference type="InterPro" id="IPR015424">
    <property type="entry name" value="PyrdxlP-dep_Trfase"/>
</dbReference>
<dbReference type="VEuPathDB" id="FungiDB:P175DRAFT_0534680"/>
<evidence type="ECO:0000256" key="6">
    <source>
        <dbReference type="ARBA" id="ARBA00022898"/>
    </source>
</evidence>
<dbReference type="RefSeq" id="XP_040750292.1">
    <property type="nucleotide sequence ID" value="XM_040900159.1"/>
</dbReference>
<accession>A0A2T5LRJ5</accession>
<comment type="similarity">
    <text evidence="2">Belongs to the class-I pyridoxal-phosphate-dependent aminotransferase family.</text>
</comment>